<dbReference type="InterPro" id="IPR043360">
    <property type="entry name" value="PP2B"/>
</dbReference>
<dbReference type="Gene3D" id="3.60.21.10">
    <property type="match status" value="1"/>
</dbReference>
<comment type="caution">
    <text evidence="2">The sequence shown here is derived from an EMBL/GenBank/DDBJ whole genome shotgun (WGS) entry which is preliminary data.</text>
</comment>
<dbReference type="EMBL" id="BSXU01002035">
    <property type="protein sequence ID" value="GMG33598.1"/>
    <property type="molecule type" value="Genomic_DNA"/>
</dbReference>
<sequence length="159" mass="18246">MSFSAQDKLLAHENTLKIENAIKQMKNRDDPDSSYRDPTIYVDDQGQKFRTTERIMKDVPPPTTKKLRDTQLFSNPNGLPNYKLLKEHFRREGKLTENQVLRILSLATAIFLEEPNMLNVPAPVTVCGDIHGQYYDLLKLFEVCGDPDQTSFLFLVNVS</sequence>
<reference evidence="2" key="1">
    <citation type="submission" date="2023-04" db="EMBL/GenBank/DDBJ databases">
        <title>Ambrosiozyma monospora NBRC 1965.</title>
        <authorList>
            <person name="Ichikawa N."/>
            <person name="Sato H."/>
            <person name="Tonouchi N."/>
        </authorList>
    </citation>
    <scope>NUCLEOTIDE SEQUENCE</scope>
    <source>
        <strain evidence="2">NBRC 1965</strain>
    </source>
</reference>
<dbReference type="Pfam" id="PF00149">
    <property type="entry name" value="Metallophos"/>
    <property type="match status" value="1"/>
</dbReference>
<dbReference type="GO" id="GO:0097720">
    <property type="term" value="P:calcineurin-mediated signaling"/>
    <property type="evidence" value="ECO:0007669"/>
    <property type="project" value="InterPro"/>
</dbReference>
<feature type="domain" description="Calcineurin-like phosphoesterase" evidence="1">
    <location>
        <begin position="123"/>
        <end position="150"/>
    </location>
</feature>
<dbReference type="Proteomes" id="UP001165063">
    <property type="component" value="Unassembled WGS sequence"/>
</dbReference>
<dbReference type="PANTHER" id="PTHR45673">
    <property type="entry name" value="SERINE/THREONINE-PROTEIN PHOSPHATASE 2B CATALYTIC SUBUNIT 1-RELATED"/>
    <property type="match status" value="1"/>
</dbReference>
<name>A0A9W6Z094_AMBMO</name>
<gene>
    <name evidence="2" type="ORF">Amon01_000429400</name>
</gene>
<evidence type="ECO:0000259" key="1">
    <source>
        <dbReference type="Pfam" id="PF00149"/>
    </source>
</evidence>
<dbReference type="SUPFAM" id="SSF56300">
    <property type="entry name" value="Metallo-dependent phosphatases"/>
    <property type="match status" value="1"/>
</dbReference>
<proteinExistence type="predicted"/>
<organism evidence="2 3">
    <name type="scientific">Ambrosiozyma monospora</name>
    <name type="common">Yeast</name>
    <name type="synonym">Endomycopsis monosporus</name>
    <dbReference type="NCBI Taxonomy" id="43982"/>
    <lineage>
        <taxon>Eukaryota</taxon>
        <taxon>Fungi</taxon>
        <taxon>Dikarya</taxon>
        <taxon>Ascomycota</taxon>
        <taxon>Saccharomycotina</taxon>
        <taxon>Pichiomycetes</taxon>
        <taxon>Pichiales</taxon>
        <taxon>Pichiaceae</taxon>
        <taxon>Ambrosiozyma</taxon>
    </lineage>
</organism>
<dbReference type="AlphaFoldDB" id="A0A9W6Z094"/>
<dbReference type="InterPro" id="IPR004843">
    <property type="entry name" value="Calcineurin-like_PHP"/>
</dbReference>
<evidence type="ECO:0000313" key="3">
    <source>
        <dbReference type="Proteomes" id="UP001165063"/>
    </source>
</evidence>
<protein>
    <submittedName>
        <fullName evidence="2">Unnamed protein product</fullName>
    </submittedName>
</protein>
<keyword evidence="3" id="KW-1185">Reference proteome</keyword>
<dbReference type="GO" id="GO:0033192">
    <property type="term" value="F:calmodulin-dependent protein phosphatase activity"/>
    <property type="evidence" value="ECO:0007669"/>
    <property type="project" value="InterPro"/>
</dbReference>
<accession>A0A9W6Z094</accession>
<dbReference type="OrthoDB" id="5593063at2759"/>
<evidence type="ECO:0000313" key="2">
    <source>
        <dbReference type="EMBL" id="GMG33598.1"/>
    </source>
</evidence>
<dbReference type="InterPro" id="IPR029052">
    <property type="entry name" value="Metallo-depent_PP-like"/>
</dbReference>